<feature type="region of interest" description="Disordered" evidence="1">
    <location>
        <begin position="1"/>
        <end position="95"/>
    </location>
</feature>
<proteinExistence type="predicted"/>
<organism evidence="2 3">
    <name type="scientific">Liparis tanakae</name>
    <name type="common">Tanaka's snailfish</name>
    <dbReference type="NCBI Taxonomy" id="230148"/>
    <lineage>
        <taxon>Eukaryota</taxon>
        <taxon>Metazoa</taxon>
        <taxon>Chordata</taxon>
        <taxon>Craniata</taxon>
        <taxon>Vertebrata</taxon>
        <taxon>Euteleostomi</taxon>
        <taxon>Actinopterygii</taxon>
        <taxon>Neopterygii</taxon>
        <taxon>Teleostei</taxon>
        <taxon>Neoteleostei</taxon>
        <taxon>Acanthomorphata</taxon>
        <taxon>Eupercaria</taxon>
        <taxon>Perciformes</taxon>
        <taxon>Cottioidei</taxon>
        <taxon>Cottales</taxon>
        <taxon>Liparidae</taxon>
        <taxon>Liparis</taxon>
    </lineage>
</organism>
<gene>
    <name evidence="2" type="ORF">EYF80_020263</name>
</gene>
<evidence type="ECO:0000313" key="3">
    <source>
        <dbReference type="Proteomes" id="UP000314294"/>
    </source>
</evidence>
<name>A0A4Z2HUD2_9TELE</name>
<dbReference type="AlphaFoldDB" id="A0A4Z2HUD2"/>
<comment type="caution">
    <text evidence="2">The sequence shown here is derived from an EMBL/GenBank/DDBJ whole genome shotgun (WGS) entry which is preliminary data.</text>
</comment>
<keyword evidence="3" id="KW-1185">Reference proteome</keyword>
<dbReference type="Proteomes" id="UP000314294">
    <property type="component" value="Unassembled WGS sequence"/>
</dbReference>
<evidence type="ECO:0000256" key="1">
    <source>
        <dbReference type="SAM" id="MobiDB-lite"/>
    </source>
</evidence>
<accession>A0A4Z2HUD2</accession>
<feature type="compositionally biased region" description="Basic and acidic residues" evidence="1">
    <location>
        <begin position="78"/>
        <end position="95"/>
    </location>
</feature>
<reference evidence="2 3" key="1">
    <citation type="submission" date="2019-03" db="EMBL/GenBank/DDBJ databases">
        <title>First draft genome of Liparis tanakae, snailfish: a comprehensive survey of snailfish specific genes.</title>
        <authorList>
            <person name="Kim W."/>
            <person name="Song I."/>
            <person name="Jeong J.-H."/>
            <person name="Kim D."/>
            <person name="Kim S."/>
            <person name="Ryu S."/>
            <person name="Song J.Y."/>
            <person name="Lee S.K."/>
        </authorList>
    </citation>
    <scope>NUCLEOTIDE SEQUENCE [LARGE SCALE GENOMIC DNA]</scope>
    <source>
        <tissue evidence="2">Muscle</tissue>
    </source>
</reference>
<evidence type="ECO:0000313" key="2">
    <source>
        <dbReference type="EMBL" id="TNN69429.1"/>
    </source>
</evidence>
<sequence length="142" mass="15335">MLRSEANMEGLGSPFTEAEGRDTDEQQSLTRADECQRVTRQLPTGAGNGTAADQHHDPRVGQPSVPVQPGELQSLRNRGSEKKGNTEEMRCDGSEALRVPDLVDGQVDARVRDDAEQVGDVAFVEGRHAFSLKDVFGTVGDS</sequence>
<protein>
    <submittedName>
        <fullName evidence="2">Uncharacterized protein</fullName>
    </submittedName>
</protein>
<dbReference type="EMBL" id="SRLO01000175">
    <property type="protein sequence ID" value="TNN69429.1"/>
    <property type="molecule type" value="Genomic_DNA"/>
</dbReference>